<feature type="transmembrane region" description="Helical" evidence="1">
    <location>
        <begin position="68"/>
        <end position="87"/>
    </location>
</feature>
<comment type="caution">
    <text evidence="2">The sequence shown here is derived from an EMBL/GenBank/DDBJ whole genome shotgun (WGS) entry which is preliminary data.</text>
</comment>
<dbReference type="OrthoDB" id="6157012at2759"/>
<name>A0A3M7SHM3_BRAPC</name>
<protein>
    <submittedName>
        <fullName evidence="2">Uncharacterized protein</fullName>
    </submittedName>
</protein>
<keyword evidence="1" id="KW-0472">Membrane</keyword>
<keyword evidence="1" id="KW-0812">Transmembrane</keyword>
<dbReference type="AlphaFoldDB" id="A0A3M7SHM3"/>
<keyword evidence="3" id="KW-1185">Reference proteome</keyword>
<dbReference type="Proteomes" id="UP000276133">
    <property type="component" value="Unassembled WGS sequence"/>
</dbReference>
<organism evidence="2 3">
    <name type="scientific">Brachionus plicatilis</name>
    <name type="common">Marine rotifer</name>
    <name type="synonym">Brachionus muelleri</name>
    <dbReference type="NCBI Taxonomy" id="10195"/>
    <lineage>
        <taxon>Eukaryota</taxon>
        <taxon>Metazoa</taxon>
        <taxon>Spiralia</taxon>
        <taxon>Gnathifera</taxon>
        <taxon>Rotifera</taxon>
        <taxon>Eurotatoria</taxon>
        <taxon>Monogononta</taxon>
        <taxon>Pseudotrocha</taxon>
        <taxon>Ploima</taxon>
        <taxon>Brachionidae</taxon>
        <taxon>Brachionus</taxon>
    </lineage>
</organism>
<dbReference type="EMBL" id="REGN01001376">
    <property type="protein sequence ID" value="RNA35070.1"/>
    <property type="molecule type" value="Genomic_DNA"/>
</dbReference>
<proteinExistence type="predicted"/>
<gene>
    <name evidence="2" type="ORF">BpHYR1_051924</name>
</gene>
<sequence>MSSSSNLNSSLFLTNFCNNYGKSLLSCKTLDPNFTESLNFFVINQKPDIQSSPAPNPTNESQYDYDGALIYICVVLLSYAFCVICMIKVQTKTSDLDFFDENGDSESEKAHNLLKRIRNDSVRKEALEELIKPGFRDRMWNIYTDTPNCYKIRKSESKKIHGIDRKLKSYYSAENGNSKLNDLVQNDRQMPNKEHIFSLLKDLNKFENSSYNNTTHNTINSSMTVDNSFTTNSIESSRANRRTSLLNMNFEAPKTPNRFHVEKIKEF</sequence>
<evidence type="ECO:0000313" key="3">
    <source>
        <dbReference type="Proteomes" id="UP000276133"/>
    </source>
</evidence>
<keyword evidence="1" id="KW-1133">Transmembrane helix</keyword>
<reference evidence="2 3" key="1">
    <citation type="journal article" date="2018" name="Sci. Rep.">
        <title>Genomic signatures of local adaptation to the degree of environmental predictability in rotifers.</title>
        <authorList>
            <person name="Franch-Gras L."/>
            <person name="Hahn C."/>
            <person name="Garcia-Roger E.M."/>
            <person name="Carmona M.J."/>
            <person name="Serra M."/>
            <person name="Gomez A."/>
        </authorList>
    </citation>
    <scope>NUCLEOTIDE SEQUENCE [LARGE SCALE GENOMIC DNA]</scope>
    <source>
        <strain evidence="2">HYR1</strain>
    </source>
</reference>
<evidence type="ECO:0000256" key="1">
    <source>
        <dbReference type="SAM" id="Phobius"/>
    </source>
</evidence>
<evidence type="ECO:0000313" key="2">
    <source>
        <dbReference type="EMBL" id="RNA35070.1"/>
    </source>
</evidence>
<accession>A0A3M7SHM3</accession>